<comment type="caution">
    <text evidence="3">The sequence shown here is derived from an EMBL/GenBank/DDBJ whole genome shotgun (WGS) entry which is preliminary data.</text>
</comment>
<protein>
    <submittedName>
        <fullName evidence="3">Geranyl transferase</fullName>
    </submittedName>
</protein>
<proteinExistence type="predicted"/>
<dbReference type="CDD" id="cd00688">
    <property type="entry name" value="ISOPREN_C2_like"/>
    <property type="match status" value="1"/>
</dbReference>
<accession>A0A7V8VH07</accession>
<evidence type="ECO:0000313" key="3">
    <source>
        <dbReference type="EMBL" id="MBA2227652.1"/>
    </source>
</evidence>
<dbReference type="Pfam" id="PF00432">
    <property type="entry name" value="Prenyltrans"/>
    <property type="match status" value="2"/>
</dbReference>
<dbReference type="Proteomes" id="UP000542342">
    <property type="component" value="Unassembled WGS sequence"/>
</dbReference>
<dbReference type="InterPro" id="IPR001330">
    <property type="entry name" value="Prenyltrans"/>
</dbReference>
<dbReference type="EMBL" id="JACEFB010000017">
    <property type="protein sequence ID" value="MBA2227652.1"/>
    <property type="molecule type" value="Genomic_DNA"/>
</dbReference>
<evidence type="ECO:0000259" key="2">
    <source>
        <dbReference type="Pfam" id="PF00432"/>
    </source>
</evidence>
<feature type="domain" description="Prenyltransferase alpha-alpha toroid" evidence="2">
    <location>
        <begin position="18"/>
        <end position="60"/>
    </location>
</feature>
<keyword evidence="4" id="KW-1185">Reference proteome</keyword>
<dbReference type="GO" id="GO:0016740">
    <property type="term" value="F:transferase activity"/>
    <property type="evidence" value="ECO:0007669"/>
    <property type="project" value="UniProtKB-KW"/>
</dbReference>
<dbReference type="SUPFAM" id="SSF48239">
    <property type="entry name" value="Terpenoid cyclases/Protein prenyltransferases"/>
    <property type="match status" value="2"/>
</dbReference>
<sequence>MNLALLDGLERYPAALLEPHRRFLLAQQEAEGGFRGRAPGADLYYTSFALRSLAVLQSLELEVGQRAAAYLRQRLAGSTQVVDFFAWLLSAALVQLCGCDLWSEAPPDWQQRLADLFERFRSADGGYGKTPAAPRGSTYISFLVCLAAELLGLDLPDKPRLQEFILSQRRDDGGFVEVPAQRRSSTNPTAAALGVLQLLGGLDPPIAASAADFLAGMLAPLDGGLRANPRIPLADLLSTFTGAWTLVSLGVADRLPWKPLRDFALACADPHGGFRGGLWDETPDVEYTFYGLGVLALAAQQDPALTQHIPPDPSG</sequence>
<gene>
    <name evidence="3" type="ORF">H0921_15955</name>
</gene>
<evidence type="ECO:0000256" key="1">
    <source>
        <dbReference type="ARBA" id="ARBA00022737"/>
    </source>
</evidence>
<keyword evidence="3" id="KW-0808">Transferase</keyword>
<feature type="domain" description="Prenyltransferase alpha-alpha toroid" evidence="2">
    <location>
        <begin position="112"/>
        <end position="302"/>
    </location>
</feature>
<dbReference type="InterPro" id="IPR008930">
    <property type="entry name" value="Terpenoid_cyclase/PrenylTrfase"/>
</dbReference>
<keyword evidence="1" id="KW-0677">Repeat</keyword>
<organism evidence="3 4">
    <name type="scientific">Thermogemmata fonticola</name>
    <dbReference type="NCBI Taxonomy" id="2755323"/>
    <lineage>
        <taxon>Bacteria</taxon>
        <taxon>Pseudomonadati</taxon>
        <taxon>Planctomycetota</taxon>
        <taxon>Planctomycetia</taxon>
        <taxon>Gemmatales</taxon>
        <taxon>Gemmataceae</taxon>
        <taxon>Thermogemmata</taxon>
    </lineage>
</organism>
<evidence type="ECO:0000313" key="4">
    <source>
        <dbReference type="Proteomes" id="UP000542342"/>
    </source>
</evidence>
<dbReference type="AlphaFoldDB" id="A0A7V8VH07"/>
<dbReference type="Gene3D" id="1.50.10.20">
    <property type="match status" value="2"/>
</dbReference>
<reference evidence="3 4" key="1">
    <citation type="submission" date="2020-07" db="EMBL/GenBank/DDBJ databases">
        <title>Thermogemmata thermophila gen. nov., sp. nov., a novel moderate thermophilic planctomycete from a Kamchatka hot spring.</title>
        <authorList>
            <person name="Elcheninov A.G."/>
            <person name="Podosokorskaya O.A."/>
            <person name="Kovaleva O.L."/>
            <person name="Novikov A."/>
            <person name="Bonch-Osmolovskaya E.A."/>
            <person name="Toshchakov S.V."/>
            <person name="Kublanov I.V."/>
        </authorList>
    </citation>
    <scope>NUCLEOTIDE SEQUENCE [LARGE SCALE GENOMIC DNA]</scope>
    <source>
        <strain evidence="3 4">2918</strain>
    </source>
</reference>
<name>A0A7V8VH07_9BACT</name>